<feature type="compositionally biased region" description="Polar residues" evidence="5">
    <location>
        <begin position="102"/>
        <end position="114"/>
    </location>
</feature>
<dbReference type="GO" id="GO:0071944">
    <property type="term" value="C:cell periphery"/>
    <property type="evidence" value="ECO:0007669"/>
    <property type="project" value="UniProtKB-ARBA"/>
</dbReference>
<gene>
    <name evidence="7" type="ORF">Forpi1262_v018821</name>
</gene>
<dbReference type="EMBL" id="JAELUR010000040">
    <property type="protein sequence ID" value="KAG7403082.1"/>
    <property type="molecule type" value="Genomic_DNA"/>
</dbReference>
<sequence length="204" mass="21790">MAYYAPLIKNTKATYGTWKAEYDPGDHTKDNEDSVYCFTLYETGVDGPVAQSQYVHVSAPKPDATEYVTVSTTLTFRPKESSTTEPTTETITEPTSAPTTTDLPSTEGTNSNASPEPDSGLSRSAAAGIAVGATLGGLLVLGGVGWLAWKRFARGEKESNAPNGLQYQQQQQPYSLEPKAVLPGNPEAYPSEFARSLPGLHEAP</sequence>
<evidence type="ECO:0000313" key="7">
    <source>
        <dbReference type="EMBL" id="KAG7403082.1"/>
    </source>
</evidence>
<evidence type="ECO:0000256" key="5">
    <source>
        <dbReference type="SAM" id="MobiDB-lite"/>
    </source>
</evidence>
<evidence type="ECO:0000256" key="2">
    <source>
        <dbReference type="ARBA" id="ARBA00022692"/>
    </source>
</evidence>
<dbReference type="InterPro" id="IPR051694">
    <property type="entry name" value="Immunoregulatory_rcpt-like"/>
</dbReference>
<comment type="caution">
    <text evidence="7">The sequence shown here is derived from an EMBL/GenBank/DDBJ whole genome shotgun (WGS) entry which is preliminary data.</text>
</comment>
<dbReference type="PANTHER" id="PTHR15549:SF6">
    <property type="entry name" value="MID2 DOMAIN-CONTAINING PROTEIN"/>
    <property type="match status" value="1"/>
</dbReference>
<evidence type="ECO:0000256" key="1">
    <source>
        <dbReference type="ARBA" id="ARBA00004167"/>
    </source>
</evidence>
<dbReference type="GO" id="GO:0016020">
    <property type="term" value="C:membrane"/>
    <property type="evidence" value="ECO:0007669"/>
    <property type="project" value="UniProtKB-SubCell"/>
</dbReference>
<evidence type="ECO:0000256" key="6">
    <source>
        <dbReference type="SAM" id="Phobius"/>
    </source>
</evidence>
<dbReference type="Proteomes" id="UP000693942">
    <property type="component" value="Unassembled WGS sequence"/>
</dbReference>
<reference evidence="7" key="1">
    <citation type="submission" date="2021-04" db="EMBL/GenBank/DDBJ databases">
        <title>First draft genome resource for Brassicaceae pathogens Fusarium oxysporum f. sp. raphani and Fusarium oxysporum f. sp. rapae.</title>
        <authorList>
            <person name="Asai S."/>
        </authorList>
    </citation>
    <scope>NUCLEOTIDE SEQUENCE</scope>
    <source>
        <strain evidence="7">Tf1262</strain>
    </source>
</reference>
<dbReference type="PANTHER" id="PTHR15549">
    <property type="entry name" value="PAIRED IMMUNOGLOBULIN-LIKE TYPE 2 RECEPTOR"/>
    <property type="match status" value="1"/>
</dbReference>
<accession>A0A8J5NIP3</accession>
<proteinExistence type="predicted"/>
<keyword evidence="3 6" id="KW-1133">Transmembrane helix</keyword>
<comment type="subcellular location">
    <subcellularLocation>
        <location evidence="1">Membrane</location>
        <topology evidence="1">Single-pass membrane protein</topology>
    </subcellularLocation>
</comment>
<keyword evidence="2 6" id="KW-0812">Transmembrane</keyword>
<evidence type="ECO:0008006" key="9">
    <source>
        <dbReference type="Google" id="ProtNLM"/>
    </source>
</evidence>
<evidence type="ECO:0000313" key="8">
    <source>
        <dbReference type="Proteomes" id="UP000693942"/>
    </source>
</evidence>
<feature type="region of interest" description="Disordered" evidence="5">
    <location>
        <begin position="75"/>
        <end position="122"/>
    </location>
</feature>
<feature type="transmembrane region" description="Helical" evidence="6">
    <location>
        <begin position="125"/>
        <end position="149"/>
    </location>
</feature>
<evidence type="ECO:0000256" key="4">
    <source>
        <dbReference type="ARBA" id="ARBA00023136"/>
    </source>
</evidence>
<evidence type="ECO:0000256" key="3">
    <source>
        <dbReference type="ARBA" id="ARBA00022989"/>
    </source>
</evidence>
<feature type="region of interest" description="Disordered" evidence="5">
    <location>
        <begin position="158"/>
        <end position="204"/>
    </location>
</feature>
<keyword evidence="4 6" id="KW-0472">Membrane</keyword>
<feature type="compositionally biased region" description="Low complexity" evidence="5">
    <location>
        <begin position="83"/>
        <end position="101"/>
    </location>
</feature>
<name>A0A8J5NIP3_FUSOX</name>
<protein>
    <recommendedName>
        <fullName evidence="9">Mid2 domain-containing protein</fullName>
    </recommendedName>
</protein>
<dbReference type="AlphaFoldDB" id="A0A8J5NIP3"/>
<organism evidence="7 8">
    <name type="scientific">Fusarium oxysporum f. sp. raphani</name>
    <dbReference type="NCBI Taxonomy" id="96318"/>
    <lineage>
        <taxon>Eukaryota</taxon>
        <taxon>Fungi</taxon>
        <taxon>Dikarya</taxon>
        <taxon>Ascomycota</taxon>
        <taxon>Pezizomycotina</taxon>
        <taxon>Sordariomycetes</taxon>
        <taxon>Hypocreomycetidae</taxon>
        <taxon>Hypocreales</taxon>
        <taxon>Nectriaceae</taxon>
        <taxon>Fusarium</taxon>
        <taxon>Fusarium oxysporum species complex</taxon>
    </lineage>
</organism>